<dbReference type="InterPro" id="IPR039426">
    <property type="entry name" value="TonB-dep_rcpt-like"/>
</dbReference>
<dbReference type="SUPFAM" id="SSF56935">
    <property type="entry name" value="Porins"/>
    <property type="match status" value="1"/>
</dbReference>
<organism evidence="2">
    <name type="scientific">mine drainage metagenome</name>
    <dbReference type="NCBI Taxonomy" id="410659"/>
    <lineage>
        <taxon>unclassified sequences</taxon>
        <taxon>metagenomes</taxon>
        <taxon>ecological metagenomes</taxon>
    </lineage>
</organism>
<name>T0YWT6_9ZZZZ</name>
<reference evidence="2" key="2">
    <citation type="journal article" date="2014" name="ISME J.">
        <title>Microbial stratification in low pH oxic and suboxic macroscopic growths along an acid mine drainage.</title>
        <authorList>
            <person name="Mendez-Garcia C."/>
            <person name="Mesa V."/>
            <person name="Sprenger R.R."/>
            <person name="Richter M."/>
            <person name="Diez M.S."/>
            <person name="Solano J."/>
            <person name="Bargiela R."/>
            <person name="Golyshina O.V."/>
            <person name="Manteca A."/>
            <person name="Ramos J.L."/>
            <person name="Gallego J.R."/>
            <person name="Llorente I."/>
            <person name="Martins Dos Santos V.A."/>
            <person name="Jensen O.N."/>
            <person name="Pelaez A.I."/>
            <person name="Sanchez J."/>
            <person name="Ferrer M."/>
        </authorList>
    </citation>
    <scope>NUCLEOTIDE SEQUENCE</scope>
</reference>
<reference evidence="2" key="1">
    <citation type="submission" date="2013-08" db="EMBL/GenBank/DDBJ databases">
        <authorList>
            <person name="Mendez C."/>
            <person name="Richter M."/>
            <person name="Ferrer M."/>
            <person name="Sanchez J."/>
        </authorList>
    </citation>
    <scope>NUCLEOTIDE SEQUENCE</scope>
</reference>
<feature type="non-terminal residue" evidence="2">
    <location>
        <position position="180"/>
    </location>
</feature>
<feature type="non-terminal residue" evidence="2">
    <location>
        <position position="1"/>
    </location>
</feature>
<dbReference type="Pfam" id="PF07715">
    <property type="entry name" value="Plug"/>
    <property type="match status" value="1"/>
</dbReference>
<evidence type="ECO:0000313" key="2">
    <source>
        <dbReference type="EMBL" id="EQD36427.1"/>
    </source>
</evidence>
<comment type="caution">
    <text evidence="2">The sequence shown here is derived from an EMBL/GenBank/DDBJ whole genome shotgun (WGS) entry which is preliminary data.</text>
</comment>
<keyword evidence="2" id="KW-0675">Receptor</keyword>
<dbReference type="PROSITE" id="PS52016">
    <property type="entry name" value="TONB_DEPENDENT_REC_3"/>
    <property type="match status" value="1"/>
</dbReference>
<dbReference type="PANTHER" id="PTHR47234:SF2">
    <property type="entry name" value="TONB-DEPENDENT RECEPTOR"/>
    <property type="match status" value="1"/>
</dbReference>
<dbReference type="PANTHER" id="PTHR47234">
    <property type="match status" value="1"/>
</dbReference>
<dbReference type="EMBL" id="AUZZ01008765">
    <property type="protein sequence ID" value="EQD36427.1"/>
    <property type="molecule type" value="Genomic_DNA"/>
</dbReference>
<proteinExistence type="predicted"/>
<protein>
    <submittedName>
        <fullName evidence="2">TonB-dependent receptor</fullName>
    </submittedName>
</protein>
<dbReference type="InterPro" id="IPR037066">
    <property type="entry name" value="Plug_dom_sf"/>
</dbReference>
<dbReference type="AlphaFoldDB" id="T0YWT6"/>
<gene>
    <name evidence="2" type="ORF">B2A_12158</name>
</gene>
<accession>T0YWT6</accession>
<dbReference type="Gene3D" id="2.170.130.10">
    <property type="entry name" value="TonB-dependent receptor, plug domain"/>
    <property type="match status" value="1"/>
</dbReference>
<sequence length="180" mass="18795">NLTGEVTIGNILQTISQSGAAINTQTNNGNDGDTFIDLHNLGSARVLILVNGHRWIPTLGGSVDLNTIPSAIISRVEILLDGASPIYGSDAIAGVIDIITDQNFNGAEAHAYMGIHELHNGSLAANPTLGLFSPIQGATHWTGKSQEYDFTLGASNSREGALLSVGYSEQDPILASDATI</sequence>
<evidence type="ECO:0000259" key="1">
    <source>
        <dbReference type="Pfam" id="PF07715"/>
    </source>
</evidence>
<dbReference type="InterPro" id="IPR012910">
    <property type="entry name" value="Plug_dom"/>
</dbReference>
<feature type="domain" description="TonB-dependent receptor plug" evidence="1">
    <location>
        <begin position="6"/>
        <end position="95"/>
    </location>
</feature>